<dbReference type="Pfam" id="PF01734">
    <property type="entry name" value="Patatin"/>
    <property type="match status" value="1"/>
</dbReference>
<keyword evidence="1 4" id="KW-0378">Hydrolase</keyword>
<evidence type="ECO:0000259" key="6">
    <source>
        <dbReference type="PROSITE" id="PS51635"/>
    </source>
</evidence>
<evidence type="ECO:0000259" key="5">
    <source>
        <dbReference type="PROSITE" id="PS50020"/>
    </source>
</evidence>
<dbReference type="PROSITE" id="PS51635">
    <property type="entry name" value="PNPLA"/>
    <property type="match status" value="1"/>
</dbReference>
<evidence type="ECO:0000256" key="3">
    <source>
        <dbReference type="ARBA" id="ARBA00023098"/>
    </source>
</evidence>
<dbReference type="PANTHER" id="PTHR24185">
    <property type="entry name" value="CALCIUM-INDEPENDENT PHOSPHOLIPASE A2-GAMMA"/>
    <property type="match status" value="1"/>
</dbReference>
<dbReference type="Pfam" id="PF00397">
    <property type="entry name" value="WW"/>
    <property type="match status" value="1"/>
</dbReference>
<dbReference type="InterPro" id="IPR027417">
    <property type="entry name" value="P-loop_NTPase"/>
</dbReference>
<dbReference type="PANTHER" id="PTHR24185:SF1">
    <property type="entry name" value="CALCIUM-INDEPENDENT PHOSPHOLIPASE A2-GAMMA"/>
    <property type="match status" value="1"/>
</dbReference>
<feature type="short sequence motif" description="DGA/G" evidence="4">
    <location>
        <begin position="208"/>
        <end position="210"/>
    </location>
</feature>
<dbReference type="PROSITE" id="PS01159">
    <property type="entry name" value="WW_DOMAIN_1"/>
    <property type="match status" value="1"/>
</dbReference>
<evidence type="ECO:0000256" key="1">
    <source>
        <dbReference type="ARBA" id="ARBA00022801"/>
    </source>
</evidence>
<keyword evidence="3 4" id="KW-0443">Lipid metabolism</keyword>
<protein>
    <submittedName>
        <fullName evidence="7">Lysophospholipase</fullName>
    </submittedName>
</protein>
<dbReference type="Proteomes" id="UP000522262">
    <property type="component" value="Unassembled WGS sequence"/>
</dbReference>
<dbReference type="InterPro" id="IPR001202">
    <property type="entry name" value="WW_dom"/>
</dbReference>
<feature type="active site" description="Nucleophile" evidence="4">
    <location>
        <position position="59"/>
    </location>
</feature>
<feature type="short sequence motif" description="GXSXG" evidence="4">
    <location>
        <begin position="57"/>
        <end position="61"/>
    </location>
</feature>
<dbReference type="GO" id="GO:0019369">
    <property type="term" value="P:arachidonate metabolic process"/>
    <property type="evidence" value="ECO:0007669"/>
    <property type="project" value="TreeGrafter"/>
</dbReference>
<keyword evidence="2 4" id="KW-0442">Lipid degradation</keyword>
<dbReference type="InterPro" id="IPR002182">
    <property type="entry name" value="NB-ARC"/>
</dbReference>
<accession>A0A8H5JDT0</accession>
<reference evidence="7 8" key="1">
    <citation type="submission" date="2020-05" db="EMBL/GenBank/DDBJ databases">
        <title>Identification and distribution of gene clusters putatively required for synthesis of sphingolipid metabolism inhibitors in phylogenetically diverse species of the filamentous fungus Fusarium.</title>
        <authorList>
            <person name="Kim H.-S."/>
            <person name="Busman M."/>
            <person name="Brown D.W."/>
            <person name="Divon H."/>
            <person name="Uhlig S."/>
            <person name="Proctor R.H."/>
        </authorList>
    </citation>
    <scope>NUCLEOTIDE SEQUENCE [LARGE SCALE GENOMIC DNA]</scope>
    <source>
        <strain evidence="7 8">NRRL 53147</strain>
    </source>
</reference>
<dbReference type="CDD" id="cd07216">
    <property type="entry name" value="Pat17_PNPLA8_PNPLA9_like3"/>
    <property type="match status" value="1"/>
</dbReference>
<dbReference type="GO" id="GO:0016042">
    <property type="term" value="P:lipid catabolic process"/>
    <property type="evidence" value="ECO:0007669"/>
    <property type="project" value="UniProtKB-UniRule"/>
</dbReference>
<dbReference type="GO" id="GO:0016020">
    <property type="term" value="C:membrane"/>
    <property type="evidence" value="ECO:0007669"/>
    <property type="project" value="TreeGrafter"/>
</dbReference>
<evidence type="ECO:0000256" key="4">
    <source>
        <dbReference type="PROSITE-ProRule" id="PRU01161"/>
    </source>
</evidence>
<dbReference type="PROSITE" id="PS50020">
    <property type="entry name" value="WW_DOMAIN_2"/>
    <property type="match status" value="1"/>
</dbReference>
<evidence type="ECO:0000256" key="2">
    <source>
        <dbReference type="ARBA" id="ARBA00022963"/>
    </source>
</evidence>
<sequence length="1455" mass="163699">MSTEQHSEPDSAPIKLLSLDGGGIRGLSSLIILKYLMKRVRPDNPPKPCEYFDLIGGTSTGGLIAIMLGRLRMDVDTCIEKYGELSSRVFQPKRSGVNFLGKLKDFAKAEGKYRSGRLEQEIKNMVEEVEGDAQSRLLQAGPDSGCRVFVCAFTNDLNVPVRLRSYSTADSVDSLSGSRCAIWEAARATSAAATFFDRIQVGRQYYVDGATGYNNPVELVLEEAKSIWPDALARIKCLVSIGTGVPDPRDFGDNLKGVFETVKEIATETEITQKRFLKNHAQLGVKGRYFRLNVNEGRLTGVGLDEHKKQGRIEIASEDYLEDPQTRTLVDEFLKVRAPLAHRTSETPVNQISLVPYLENTKFSGRGDIILGMKQFFSAKSGIQRGQKRLILQGFPGIGKTSLALHYSFENGDAYDGLFWINAHVTDTLADSGHQKTARDAIYQELLRIDEEVSKRANLPLAKWCLTKRWLLIIDNLEDSTAFQAQTAIPRGEGGHVIITTRRTDLNQVGTVMIIPPLKENEAAKLLLLYSENREPEIEDQGNSLEIVEKLGCVPLAIRQFGCLVSEQRERLSSYMGEFDHLMEELASSGRELPGQTFELNDSRPLLASFELSLGYLSKASKHADALLQLMANFEATDISQSMLHRSLQKQKRWDGNGNISTCFIKNMSKWLKDLSESSGRGLDNALEALVKFSLLFRKKGKGHFFLHPLTHFWLRWKQETRTADSVPDSFKDSLSLLLNGFPHPDFSGVYGLSDRQLDLRALFMPHVESLLRQYQQLKSRIMEDEALLLQLSDLFLQASNTPTMTRPMQQQVKHFFAGIRMPLPGGYPMDSFKQDAPFLPALKEIITRLDYPPTLFLWAVYTFFDYECQQWQTSNPGSVYRVEHIQFGGKPLTEVRARIIGQDPTDPAWIHNAIFLLPDSIGINLYSMRDVAAIMPLKVAPEKEDGTAPATQSLQSGIFGLIAFKYFWQVSFSGLTVKQEPGTKRFQISMDSYMALPRYVALSWILCFHSNPTLGSNDLPTMDKTTQTPDTNLPSSSKTLCDLSRFAEAQILLSAFESEGYSIDIMDPLHLWATSLGSKAAERVAWICRTMGPESAVGAESLMMLISCDEEPKVPQDLVQKVLNSPITKDNFAFKIGLIDHWHKRLAASGSTKKAMELVLTWIKHFSICERNIRDTWDFYNDPVLDLYEFAIQLNGTQPQLQDDTAVYKNQYLAYSLEHYSQFHQFLALGCGVGIFGMGFGRLKVGMDGQPGKPESKANQDGLWIQLFLFLQRKFLPAAREKTRAQETETGAGIRAFLEPFFSDPVLAEKAIDAALLEEDRAKEHALRQAGLFAFLEEVSGDKPSEPDIFRGRTQWGPFEPNLLLFPLDNEKIEAERQSVKEMTREALEEFCEGVNNAGGMLPRGWEQRETEDARPYFVDHNTKTTTWDDPRQNAHAVERLTVQALKAYICHIF</sequence>
<dbReference type="Gene3D" id="3.40.1090.10">
    <property type="entry name" value="Cytosolic phospholipase A2 catalytic domain"/>
    <property type="match status" value="1"/>
</dbReference>
<name>A0A8H5JDT0_9HYPO</name>
<gene>
    <name evidence="7" type="ORF">FMEXI_2368</name>
</gene>
<dbReference type="SUPFAM" id="SSF51045">
    <property type="entry name" value="WW domain"/>
    <property type="match status" value="1"/>
</dbReference>
<dbReference type="Gene3D" id="3.40.50.300">
    <property type="entry name" value="P-loop containing nucleotide triphosphate hydrolases"/>
    <property type="match status" value="1"/>
</dbReference>
<dbReference type="Pfam" id="PF00931">
    <property type="entry name" value="NB-ARC"/>
    <property type="match status" value="1"/>
</dbReference>
<evidence type="ECO:0000313" key="8">
    <source>
        <dbReference type="Proteomes" id="UP000522262"/>
    </source>
</evidence>
<dbReference type="Gene3D" id="2.20.70.10">
    <property type="match status" value="1"/>
</dbReference>
<feature type="domain" description="WW" evidence="5">
    <location>
        <begin position="1401"/>
        <end position="1434"/>
    </location>
</feature>
<feature type="active site" description="Proton acceptor" evidence="4">
    <location>
        <position position="208"/>
    </location>
</feature>
<dbReference type="InterPro" id="IPR002641">
    <property type="entry name" value="PNPLA_dom"/>
</dbReference>
<dbReference type="SMART" id="SM00456">
    <property type="entry name" value="WW"/>
    <property type="match status" value="1"/>
</dbReference>
<comment type="caution">
    <text evidence="7">The sequence shown here is derived from an EMBL/GenBank/DDBJ whole genome shotgun (WGS) entry which is preliminary data.</text>
</comment>
<dbReference type="CDD" id="cd00201">
    <property type="entry name" value="WW"/>
    <property type="match status" value="1"/>
</dbReference>
<feature type="domain" description="PNPLA" evidence="6">
    <location>
        <begin position="17"/>
        <end position="221"/>
    </location>
</feature>
<keyword evidence="8" id="KW-1185">Reference proteome</keyword>
<dbReference type="GO" id="GO:0046486">
    <property type="term" value="P:glycerolipid metabolic process"/>
    <property type="evidence" value="ECO:0007669"/>
    <property type="project" value="UniProtKB-ARBA"/>
</dbReference>
<dbReference type="SUPFAM" id="SSF52151">
    <property type="entry name" value="FabD/lysophospholipase-like"/>
    <property type="match status" value="1"/>
</dbReference>
<dbReference type="EMBL" id="JAAOAM010000053">
    <property type="protein sequence ID" value="KAF5553529.1"/>
    <property type="molecule type" value="Genomic_DNA"/>
</dbReference>
<organism evidence="7 8">
    <name type="scientific">Fusarium mexicanum</name>
    <dbReference type="NCBI Taxonomy" id="751941"/>
    <lineage>
        <taxon>Eukaryota</taxon>
        <taxon>Fungi</taxon>
        <taxon>Dikarya</taxon>
        <taxon>Ascomycota</taxon>
        <taxon>Pezizomycotina</taxon>
        <taxon>Sordariomycetes</taxon>
        <taxon>Hypocreomycetidae</taxon>
        <taxon>Hypocreales</taxon>
        <taxon>Nectriaceae</taxon>
        <taxon>Fusarium</taxon>
        <taxon>Fusarium fujikuroi species complex</taxon>
    </lineage>
</organism>
<evidence type="ECO:0000313" key="7">
    <source>
        <dbReference type="EMBL" id="KAF5553529.1"/>
    </source>
</evidence>
<dbReference type="SUPFAM" id="SSF52540">
    <property type="entry name" value="P-loop containing nucleoside triphosphate hydrolases"/>
    <property type="match status" value="1"/>
</dbReference>
<dbReference type="InterPro" id="IPR016035">
    <property type="entry name" value="Acyl_Trfase/lysoPLipase"/>
</dbReference>
<dbReference type="GO" id="GO:0047499">
    <property type="term" value="F:calcium-independent phospholipase A2 activity"/>
    <property type="evidence" value="ECO:0007669"/>
    <property type="project" value="TreeGrafter"/>
</dbReference>
<dbReference type="GO" id="GO:0043531">
    <property type="term" value="F:ADP binding"/>
    <property type="evidence" value="ECO:0007669"/>
    <property type="project" value="InterPro"/>
</dbReference>
<feature type="short sequence motif" description="GXGXXG" evidence="4">
    <location>
        <begin position="21"/>
        <end position="26"/>
    </location>
</feature>
<proteinExistence type="predicted"/>
<dbReference type="InterPro" id="IPR036020">
    <property type="entry name" value="WW_dom_sf"/>
</dbReference>